<dbReference type="PRINTS" id="PR00792">
    <property type="entry name" value="PEPSIN"/>
</dbReference>
<dbReference type="Proteomes" id="UP000272025">
    <property type="component" value="Unassembled WGS sequence"/>
</dbReference>
<keyword evidence="2 7" id="KW-0645">Protease</keyword>
<dbReference type="EMBL" id="ML119059">
    <property type="protein sequence ID" value="ROT36352.1"/>
    <property type="molecule type" value="Genomic_DNA"/>
</dbReference>
<dbReference type="STRING" id="1314773.A0A3N2PPB8"/>
<evidence type="ECO:0000256" key="7">
    <source>
        <dbReference type="RuleBase" id="RU000454"/>
    </source>
</evidence>
<evidence type="ECO:0000256" key="4">
    <source>
        <dbReference type="ARBA" id="ARBA00022750"/>
    </source>
</evidence>
<evidence type="ECO:0000313" key="10">
    <source>
        <dbReference type="EMBL" id="ROT36352.1"/>
    </source>
</evidence>
<feature type="domain" description="Peptidase A1" evidence="9">
    <location>
        <begin position="201"/>
        <end position="555"/>
    </location>
</feature>
<reference evidence="10 11" key="1">
    <citation type="journal article" date="2018" name="Mol. Ecol.">
        <title>The obligate alkalophilic soda-lake fungus Sodiomyces alkalinus has shifted to a protein diet.</title>
        <authorList>
            <person name="Grum-Grzhimaylo A.A."/>
            <person name="Falkoski D.L."/>
            <person name="van den Heuvel J."/>
            <person name="Valero-Jimenez C.A."/>
            <person name="Min B."/>
            <person name="Choi I.G."/>
            <person name="Lipzen A."/>
            <person name="Daum C.G."/>
            <person name="Aanen D.K."/>
            <person name="Tsang A."/>
            <person name="Henrissat B."/>
            <person name="Bilanenko E.N."/>
            <person name="de Vries R.P."/>
            <person name="van Kan J.A.L."/>
            <person name="Grigoriev I.V."/>
            <person name="Debets A.J.M."/>
        </authorList>
    </citation>
    <scope>NUCLEOTIDE SEQUENCE [LARGE SCALE GENOMIC DNA]</scope>
    <source>
        <strain evidence="10 11">F11</strain>
    </source>
</reference>
<evidence type="ECO:0000256" key="6">
    <source>
        <dbReference type="PIRSR" id="PIRSR601461-1"/>
    </source>
</evidence>
<dbReference type="OrthoDB" id="771136at2759"/>
<dbReference type="PROSITE" id="PS51767">
    <property type="entry name" value="PEPTIDASE_A1"/>
    <property type="match status" value="1"/>
</dbReference>
<dbReference type="PANTHER" id="PTHR47966">
    <property type="entry name" value="BETA-SITE APP-CLEAVING ENZYME, ISOFORM A-RELATED"/>
    <property type="match status" value="1"/>
</dbReference>
<evidence type="ECO:0000256" key="5">
    <source>
        <dbReference type="ARBA" id="ARBA00022801"/>
    </source>
</evidence>
<dbReference type="AlphaFoldDB" id="A0A3N2PPB8"/>
<evidence type="ECO:0000259" key="9">
    <source>
        <dbReference type="PROSITE" id="PS51767"/>
    </source>
</evidence>
<keyword evidence="11" id="KW-1185">Reference proteome</keyword>
<accession>A0A3N2PPB8</accession>
<evidence type="ECO:0000256" key="8">
    <source>
        <dbReference type="SAM" id="MobiDB-lite"/>
    </source>
</evidence>
<gene>
    <name evidence="10" type="ORF">SODALDRAFT_380680</name>
</gene>
<dbReference type="GO" id="GO:0006508">
    <property type="term" value="P:proteolysis"/>
    <property type="evidence" value="ECO:0007669"/>
    <property type="project" value="UniProtKB-KW"/>
</dbReference>
<dbReference type="InterPro" id="IPR033876">
    <property type="entry name" value="SAP-like"/>
</dbReference>
<keyword evidence="5 7" id="KW-0378">Hydrolase</keyword>
<dbReference type="CDD" id="cd05474">
    <property type="entry name" value="SAP_like"/>
    <property type="match status" value="1"/>
</dbReference>
<comment type="similarity">
    <text evidence="1 7">Belongs to the peptidase A1 family.</text>
</comment>
<dbReference type="InterPro" id="IPR021109">
    <property type="entry name" value="Peptidase_aspartic_dom_sf"/>
</dbReference>
<proteinExistence type="inferred from homology"/>
<dbReference type="SUPFAM" id="SSF50630">
    <property type="entry name" value="Acid proteases"/>
    <property type="match status" value="1"/>
</dbReference>
<dbReference type="InterPro" id="IPR033121">
    <property type="entry name" value="PEPTIDASE_A1"/>
</dbReference>
<dbReference type="RefSeq" id="XP_028464158.1">
    <property type="nucleotide sequence ID" value="XM_028615120.1"/>
</dbReference>
<dbReference type="PROSITE" id="PS00141">
    <property type="entry name" value="ASP_PROTEASE"/>
    <property type="match status" value="1"/>
</dbReference>
<evidence type="ECO:0000256" key="3">
    <source>
        <dbReference type="ARBA" id="ARBA00022729"/>
    </source>
</evidence>
<evidence type="ECO:0000256" key="1">
    <source>
        <dbReference type="ARBA" id="ARBA00007447"/>
    </source>
</evidence>
<dbReference type="GO" id="GO:0004190">
    <property type="term" value="F:aspartic-type endopeptidase activity"/>
    <property type="evidence" value="ECO:0007669"/>
    <property type="project" value="UniProtKB-KW"/>
</dbReference>
<protein>
    <submittedName>
        <fullName evidence="10">Acid protease</fullName>
    </submittedName>
</protein>
<dbReference type="Pfam" id="PF00026">
    <property type="entry name" value="Asp"/>
    <property type="match status" value="1"/>
</dbReference>
<sequence>MSDGQLAFQPAQPTKEGNQKRDFLRRIPAALVVYYSSTAQTGHIVVSPLAQEFGAPSVCAKTANKLFADPNKKTSLEHPFCRVSIRSLSPSPIHGEGTKALWLLIKLFGLLHAYIPESTQARHGDTMGIPMTKMDLTRSANPQGVTPRSTGLSNDGAILLDVQRSPLGHHEHHYPPSAAVLGRRDVPGIFEEEISNGRIGYFASINIGTPPQELFLHLDTGSADIWVPSKTADICARGSDGEENKCKHGAFMPTDSKTFESLNAPFKVTYHDNTFVKGTYFTDVIEIGGAVVYGLPAGLGLQTDIPFGIAGIGYRRSSRRRSRKVAHDNLPVRMQKQGLINTVAYSLWLNDLDADKGNILFGGIDRAKFEGTLKKVPVLKTAGGRYDYFTVRLSSLHVFRARDPERRVGARSIPERRVGAGGLRVILDSGATMTHLPNAIAQVIYRELGVVFPPGIAAPLIACDRADGEETVTFRFGSSDGPVVQLHMNELVMGAPKWSTTTAGDEGLLSDGNPQEKLCRFGIRNATRGPYILGDSFLRSAYIVHDLVNHEVGIAPTVFNATKSKIWSFSKFGERIPGVLC</sequence>
<name>A0A3N2PPB8_SODAK</name>
<dbReference type="InterPro" id="IPR001461">
    <property type="entry name" value="Aspartic_peptidase_A1"/>
</dbReference>
<evidence type="ECO:0000313" key="11">
    <source>
        <dbReference type="Proteomes" id="UP000272025"/>
    </source>
</evidence>
<feature type="region of interest" description="Disordered" evidence="8">
    <location>
        <begin position="1"/>
        <end position="20"/>
    </location>
</feature>
<dbReference type="Gene3D" id="2.40.70.10">
    <property type="entry name" value="Acid Proteases"/>
    <property type="match status" value="2"/>
</dbReference>
<dbReference type="PANTHER" id="PTHR47966:SF65">
    <property type="entry name" value="ASPARTIC-TYPE ENDOPEPTIDASE"/>
    <property type="match status" value="1"/>
</dbReference>
<keyword evidence="4 7" id="KW-0064">Aspartyl protease</keyword>
<organism evidence="10 11">
    <name type="scientific">Sodiomyces alkalinus (strain CBS 110278 / VKM F-3762 / F11)</name>
    <name type="common">Alkaliphilic filamentous fungus</name>
    <dbReference type="NCBI Taxonomy" id="1314773"/>
    <lineage>
        <taxon>Eukaryota</taxon>
        <taxon>Fungi</taxon>
        <taxon>Dikarya</taxon>
        <taxon>Ascomycota</taxon>
        <taxon>Pezizomycotina</taxon>
        <taxon>Sordariomycetes</taxon>
        <taxon>Hypocreomycetidae</taxon>
        <taxon>Glomerellales</taxon>
        <taxon>Plectosphaerellaceae</taxon>
        <taxon>Sodiomyces</taxon>
    </lineage>
</organism>
<dbReference type="GeneID" id="39583597"/>
<evidence type="ECO:0000256" key="2">
    <source>
        <dbReference type="ARBA" id="ARBA00022670"/>
    </source>
</evidence>
<dbReference type="InterPro" id="IPR001969">
    <property type="entry name" value="Aspartic_peptidase_AS"/>
</dbReference>
<feature type="active site" evidence="6">
    <location>
        <position position="219"/>
    </location>
</feature>
<keyword evidence="3" id="KW-0732">Signal</keyword>
<feature type="active site" evidence="6">
    <location>
        <position position="428"/>
    </location>
</feature>